<evidence type="ECO:0000313" key="2">
    <source>
        <dbReference type="EMBL" id="KAL0566695.1"/>
    </source>
</evidence>
<proteinExistence type="predicted"/>
<evidence type="ECO:0000313" key="3">
    <source>
        <dbReference type="Proteomes" id="UP001465976"/>
    </source>
</evidence>
<evidence type="ECO:0000256" key="1">
    <source>
        <dbReference type="SAM" id="MobiDB-lite"/>
    </source>
</evidence>
<protein>
    <submittedName>
        <fullName evidence="2">Uncharacterized protein</fullName>
    </submittedName>
</protein>
<dbReference type="Proteomes" id="UP001465976">
    <property type="component" value="Unassembled WGS sequence"/>
</dbReference>
<dbReference type="EMBL" id="JBAHYK010001809">
    <property type="protein sequence ID" value="KAL0566695.1"/>
    <property type="molecule type" value="Genomic_DNA"/>
</dbReference>
<feature type="compositionally biased region" description="Polar residues" evidence="1">
    <location>
        <begin position="93"/>
        <end position="103"/>
    </location>
</feature>
<comment type="caution">
    <text evidence="2">The sequence shown here is derived from an EMBL/GenBank/DDBJ whole genome shotgun (WGS) entry which is preliminary data.</text>
</comment>
<sequence length="253" mass="29737">MWQRLTNSIRDHFSQVDSLVYRIQPPLPYVTSDLPIRMMDKQHERFVRLGVHCYRRASVFVTGEWIRKAHELNMFDSNAYIDTHGGGKAMTKSGHQQRTTIPPLSTLDDTQRTHIPNYEIRMENGRTRCYTPFTAQVDPKWATPQNLKQVQMKEDIINAYNVTTLGPYSFMAFITNSWSAKHIEKAHNTVDMGRSILMNTHKGRRKTIQFSNFRLRRPSAKELMRKKRLRGGYSYSILKKNHVMKRIDNKCIY</sequence>
<feature type="region of interest" description="Disordered" evidence="1">
    <location>
        <begin position="86"/>
        <end position="108"/>
    </location>
</feature>
<name>A0ABR3EV64_9AGAR</name>
<reference evidence="2 3" key="1">
    <citation type="submission" date="2024-02" db="EMBL/GenBank/DDBJ databases">
        <title>A draft genome for the cacao thread blight pathogen Marasmius crinis-equi.</title>
        <authorList>
            <person name="Cohen S.P."/>
            <person name="Baruah I.K."/>
            <person name="Amoako-Attah I."/>
            <person name="Bukari Y."/>
            <person name="Meinhardt L.W."/>
            <person name="Bailey B.A."/>
        </authorList>
    </citation>
    <scope>NUCLEOTIDE SEQUENCE [LARGE SCALE GENOMIC DNA]</scope>
    <source>
        <strain evidence="2 3">GH-76</strain>
    </source>
</reference>
<keyword evidence="3" id="KW-1185">Reference proteome</keyword>
<accession>A0ABR3EV64</accession>
<organism evidence="2 3">
    <name type="scientific">Marasmius crinis-equi</name>
    <dbReference type="NCBI Taxonomy" id="585013"/>
    <lineage>
        <taxon>Eukaryota</taxon>
        <taxon>Fungi</taxon>
        <taxon>Dikarya</taxon>
        <taxon>Basidiomycota</taxon>
        <taxon>Agaricomycotina</taxon>
        <taxon>Agaricomycetes</taxon>
        <taxon>Agaricomycetidae</taxon>
        <taxon>Agaricales</taxon>
        <taxon>Marasmiineae</taxon>
        <taxon>Marasmiaceae</taxon>
        <taxon>Marasmius</taxon>
    </lineage>
</organism>
<gene>
    <name evidence="2" type="ORF">V5O48_015309</name>
</gene>